<protein>
    <submittedName>
        <fullName evidence="1">Uncharacterized protein</fullName>
    </submittedName>
</protein>
<gene>
    <name evidence="1" type="ORF">E2605_05125</name>
</gene>
<evidence type="ECO:0000313" key="2">
    <source>
        <dbReference type="Proteomes" id="UP000297861"/>
    </source>
</evidence>
<sequence>MKESSYKLFALKSKDNLSLLERLKNNPEIRTCYISGEYVHVTFRDNRPIEIHGTEMKEIKPDPENI</sequence>
<reference evidence="1 2" key="1">
    <citation type="submission" date="2019-03" db="EMBL/GenBank/DDBJ databases">
        <title>San Antonio Military Medical Center submission to MRSN (WRAIR), pending publication.</title>
        <authorList>
            <person name="Blyth D.M."/>
            <person name="Mccarthy S.L."/>
            <person name="Schall S.E."/>
            <person name="Stam J.A."/>
            <person name="Ong A.C."/>
            <person name="Mcgann P.T."/>
        </authorList>
    </citation>
    <scope>NUCLEOTIDE SEQUENCE [LARGE SCALE GENOMIC DNA]</scope>
    <source>
        <strain evidence="1 2">MRSN571793</strain>
    </source>
</reference>
<dbReference type="Proteomes" id="UP000297861">
    <property type="component" value="Unassembled WGS sequence"/>
</dbReference>
<evidence type="ECO:0000313" key="1">
    <source>
        <dbReference type="EMBL" id="TFD98001.1"/>
    </source>
</evidence>
<keyword evidence="2" id="KW-1185">Reference proteome</keyword>
<dbReference type="AlphaFoldDB" id="A0A4Y8L6V1"/>
<dbReference type="EMBL" id="SOML01000002">
    <property type="protein sequence ID" value="TFD98001.1"/>
    <property type="molecule type" value="Genomic_DNA"/>
</dbReference>
<name>A0A4Y8L6V1_9BACT</name>
<proteinExistence type="predicted"/>
<dbReference type="RefSeq" id="WP_026626376.1">
    <property type="nucleotide sequence ID" value="NZ_AP028867.1"/>
</dbReference>
<dbReference type="STRING" id="1121485.GCA_000426485_02483"/>
<accession>A0A4Y8L6V1</accession>
<organism evidence="1 2">
    <name type="scientific">Dysgonomonas capnocytophagoides</name>
    <dbReference type="NCBI Taxonomy" id="45254"/>
    <lineage>
        <taxon>Bacteria</taxon>
        <taxon>Pseudomonadati</taxon>
        <taxon>Bacteroidota</taxon>
        <taxon>Bacteroidia</taxon>
        <taxon>Bacteroidales</taxon>
        <taxon>Dysgonomonadaceae</taxon>
        <taxon>Dysgonomonas</taxon>
    </lineage>
</organism>
<comment type="caution">
    <text evidence="1">The sequence shown here is derived from an EMBL/GenBank/DDBJ whole genome shotgun (WGS) entry which is preliminary data.</text>
</comment>